<comment type="caution">
    <text evidence="1">The sequence shown here is derived from an EMBL/GenBank/DDBJ whole genome shotgun (WGS) entry which is preliminary data.</text>
</comment>
<evidence type="ECO:0000313" key="2">
    <source>
        <dbReference type="Proteomes" id="UP000435837"/>
    </source>
</evidence>
<organism evidence="1 2">
    <name type="scientific">Streptomyces caniferus</name>
    <dbReference type="NCBI Taxonomy" id="285557"/>
    <lineage>
        <taxon>Bacteria</taxon>
        <taxon>Bacillati</taxon>
        <taxon>Actinomycetota</taxon>
        <taxon>Actinomycetes</taxon>
        <taxon>Kitasatosporales</taxon>
        <taxon>Streptomycetaceae</taxon>
        <taxon>Streptomyces</taxon>
    </lineage>
</organism>
<accession>A0A640SG17</accession>
<dbReference type="AlphaFoldDB" id="A0A640SG17"/>
<evidence type="ECO:0000313" key="1">
    <source>
        <dbReference type="EMBL" id="GFE08535.1"/>
    </source>
</evidence>
<reference evidence="1 2" key="1">
    <citation type="submission" date="2019-12" db="EMBL/GenBank/DDBJ databases">
        <title>Whole genome shotgun sequence of Streptomyces caniferus NBRC 15389.</title>
        <authorList>
            <person name="Ichikawa N."/>
            <person name="Kimura A."/>
            <person name="Kitahashi Y."/>
            <person name="Komaki H."/>
            <person name="Tamura T."/>
        </authorList>
    </citation>
    <scope>NUCLEOTIDE SEQUENCE [LARGE SCALE GENOMIC DNA]</scope>
    <source>
        <strain evidence="1 2">NBRC 15389</strain>
    </source>
</reference>
<dbReference type="EMBL" id="BLIN01000005">
    <property type="protein sequence ID" value="GFE08535.1"/>
    <property type="molecule type" value="Genomic_DNA"/>
</dbReference>
<name>A0A640SG17_9ACTN</name>
<protein>
    <submittedName>
        <fullName evidence="1">Uncharacterized protein</fullName>
    </submittedName>
</protein>
<sequence length="117" mass="12817">MRRAGRTAMGPEGLECPASLTVGATVLSVGAAVTGAGATGRPGRAGDDVRGPRIRLVRRRGLVRRRKSDSALRGNHRNLLYVGIHVLRKRTVNFAHEVPTRESRLFTDGRPRTLLRR</sequence>
<dbReference type="Proteomes" id="UP000435837">
    <property type="component" value="Unassembled WGS sequence"/>
</dbReference>
<proteinExistence type="predicted"/>
<gene>
    <name evidence="1" type="ORF">Scani_48030</name>
</gene>